<keyword evidence="1" id="KW-1133">Transmembrane helix</keyword>
<gene>
    <name evidence="2" type="ORF">F7018_14105</name>
</gene>
<keyword evidence="1" id="KW-0472">Membrane</keyword>
<evidence type="ECO:0000313" key="3">
    <source>
        <dbReference type="Proteomes" id="UP000467305"/>
    </source>
</evidence>
<sequence>MPKVSKNIKCTKCGVFTENSDFCKNCGELISFKKKQEIKQEGERQKRIDEALYELENPNLAERLKQHPFFLYKIVGWILYSVFLVVSAIGAMLAWFIAMVAAG</sequence>
<name>A0A7J5AAR9_9FLAO</name>
<keyword evidence="3" id="KW-1185">Reference proteome</keyword>
<proteinExistence type="predicted"/>
<dbReference type="AlphaFoldDB" id="A0A7J5AAR9"/>
<feature type="transmembrane region" description="Helical" evidence="1">
    <location>
        <begin position="74"/>
        <end position="98"/>
    </location>
</feature>
<comment type="caution">
    <text evidence="2">The sequence shown here is derived from an EMBL/GenBank/DDBJ whole genome shotgun (WGS) entry which is preliminary data.</text>
</comment>
<evidence type="ECO:0000256" key="1">
    <source>
        <dbReference type="SAM" id="Phobius"/>
    </source>
</evidence>
<organism evidence="2 3">
    <name type="scientific">Tenacibaculum aiptasiae</name>
    <dbReference type="NCBI Taxonomy" id="426481"/>
    <lineage>
        <taxon>Bacteria</taxon>
        <taxon>Pseudomonadati</taxon>
        <taxon>Bacteroidota</taxon>
        <taxon>Flavobacteriia</taxon>
        <taxon>Flavobacteriales</taxon>
        <taxon>Flavobacteriaceae</taxon>
        <taxon>Tenacibaculum</taxon>
    </lineage>
</organism>
<protein>
    <submittedName>
        <fullName evidence="2">Uncharacterized protein</fullName>
    </submittedName>
</protein>
<dbReference type="Proteomes" id="UP000467305">
    <property type="component" value="Unassembled WGS sequence"/>
</dbReference>
<reference evidence="2 3" key="1">
    <citation type="submission" date="2019-09" db="EMBL/GenBank/DDBJ databases">
        <authorList>
            <person name="Cao W.R."/>
        </authorList>
    </citation>
    <scope>NUCLEOTIDE SEQUENCE [LARGE SCALE GENOMIC DNA]</scope>
    <source>
        <strain evidence="3">a4</strain>
    </source>
</reference>
<dbReference type="RefSeq" id="WP_150900739.1">
    <property type="nucleotide sequence ID" value="NZ_WAAU01000028.1"/>
</dbReference>
<dbReference type="EMBL" id="WAAU01000028">
    <property type="protein sequence ID" value="KAB1154656.1"/>
    <property type="molecule type" value="Genomic_DNA"/>
</dbReference>
<keyword evidence="1" id="KW-0812">Transmembrane</keyword>
<evidence type="ECO:0000313" key="2">
    <source>
        <dbReference type="EMBL" id="KAB1154656.1"/>
    </source>
</evidence>
<dbReference type="OrthoDB" id="1144727at2"/>
<accession>A0A7J5AAR9</accession>